<gene>
    <name evidence="2" type="ORF">JMN32_17540</name>
</gene>
<protein>
    <submittedName>
        <fullName evidence="2">Uncharacterized protein</fullName>
    </submittedName>
</protein>
<keyword evidence="1" id="KW-1133">Transmembrane helix</keyword>
<accession>A0A937KCG4</accession>
<dbReference type="RefSeq" id="WP_202857658.1">
    <property type="nucleotide sequence ID" value="NZ_JAEUGD010000058.1"/>
</dbReference>
<feature type="transmembrane region" description="Helical" evidence="1">
    <location>
        <begin position="20"/>
        <end position="49"/>
    </location>
</feature>
<organism evidence="2 3">
    <name type="scientific">Fulvivirga marina</name>
    <dbReference type="NCBI Taxonomy" id="2494733"/>
    <lineage>
        <taxon>Bacteria</taxon>
        <taxon>Pseudomonadati</taxon>
        <taxon>Bacteroidota</taxon>
        <taxon>Cytophagia</taxon>
        <taxon>Cytophagales</taxon>
        <taxon>Fulvivirgaceae</taxon>
        <taxon>Fulvivirga</taxon>
    </lineage>
</organism>
<dbReference type="AlphaFoldDB" id="A0A937KCG4"/>
<dbReference type="EMBL" id="JAEUGD010000058">
    <property type="protein sequence ID" value="MBL6448126.1"/>
    <property type="molecule type" value="Genomic_DNA"/>
</dbReference>
<name>A0A937KCG4_9BACT</name>
<keyword evidence="1" id="KW-0472">Membrane</keyword>
<keyword evidence="3" id="KW-1185">Reference proteome</keyword>
<reference evidence="2" key="1">
    <citation type="submission" date="2021-01" db="EMBL/GenBank/DDBJ databases">
        <title>Fulvivirga kasyanovii gen. nov., sp nov., a novel member of the phylum Bacteroidetes isolated from seawater in a mussel farm.</title>
        <authorList>
            <person name="Zhao L.-H."/>
            <person name="Wang Z.-J."/>
        </authorList>
    </citation>
    <scope>NUCLEOTIDE SEQUENCE</scope>
    <source>
        <strain evidence="2">29W222</strain>
    </source>
</reference>
<evidence type="ECO:0000313" key="2">
    <source>
        <dbReference type="EMBL" id="MBL6448126.1"/>
    </source>
</evidence>
<keyword evidence="1" id="KW-0812">Transmembrane</keyword>
<proteinExistence type="predicted"/>
<dbReference type="Proteomes" id="UP000614216">
    <property type="component" value="Unassembled WGS sequence"/>
</dbReference>
<evidence type="ECO:0000313" key="3">
    <source>
        <dbReference type="Proteomes" id="UP000614216"/>
    </source>
</evidence>
<evidence type="ECO:0000256" key="1">
    <source>
        <dbReference type="SAM" id="Phobius"/>
    </source>
</evidence>
<comment type="caution">
    <text evidence="2">The sequence shown here is derived from an EMBL/GenBank/DDBJ whole genome shotgun (WGS) entry which is preliminary data.</text>
</comment>
<sequence length="50" mass="5847">MRTIKSDVAWERSRVRGPHIRYIVTAIFIAFVMAMLIGSVIMTFISVWLY</sequence>